<evidence type="ECO:0000313" key="2">
    <source>
        <dbReference type="EMBL" id="SEA99090.1"/>
    </source>
</evidence>
<feature type="transmembrane region" description="Helical" evidence="1">
    <location>
        <begin position="6"/>
        <end position="24"/>
    </location>
</feature>
<protein>
    <recommendedName>
        <fullName evidence="4">Glucosyl transferase GtrII</fullName>
    </recommendedName>
</protein>
<feature type="transmembrane region" description="Helical" evidence="1">
    <location>
        <begin position="61"/>
        <end position="80"/>
    </location>
</feature>
<feature type="transmembrane region" description="Helical" evidence="1">
    <location>
        <begin position="274"/>
        <end position="293"/>
    </location>
</feature>
<accession>A0A1H4FQI8</accession>
<sequence length="490" mass="55961">MNKRNFIHYGLYLVIALVMSLIYYKISQRININSDMASGFLAASDLSKGNIYLKGWSLSTVPFYFTELVWYSLVILIGGYNYMYNYALPAIYLVVLCTLIIMCCDNKKIGFFLTFFLLGTPGLFLTSNILVPVIHIGAYIFSLTSLLLTMKYVKSGLNCHLIINYFILTMVFFSDSISIFIILVPFLTVSFVTFIQGKISKRWSALTLISLVSYGSSLLIWNLFKKYGFNVPGYSSPTFVSLDDFYSNLNILVEGFLRLQDSFFFGADPHNRQTIFICLSFACLSYIMIMLFLKLKKAKDFDSLDVYLCSATFVMPIAFVVSSVNVGVSSIRYIIPFFIFTTILLSRKNDGECSNTRLKYLVFFVMFVVSIYSIYNMLNTPKALNQMHNVSEIIKKNGLKKGYAEFWHASSISVYGDVQVAPIYYDGMKLIKMKWLSKDEWYNSGNNFVIVNNNDIEATVVRQFGNPDKVIEVEGVKIFIWNKNLIASDH</sequence>
<gene>
    <name evidence="2" type="ORF">SAMN02982996_03173</name>
</gene>
<evidence type="ECO:0000313" key="3">
    <source>
        <dbReference type="Proteomes" id="UP000187280"/>
    </source>
</evidence>
<keyword evidence="3" id="KW-1185">Reference proteome</keyword>
<feature type="transmembrane region" description="Helical" evidence="1">
    <location>
        <begin position="203"/>
        <end position="224"/>
    </location>
</feature>
<evidence type="ECO:0008006" key="4">
    <source>
        <dbReference type="Google" id="ProtNLM"/>
    </source>
</evidence>
<dbReference type="EMBL" id="FNQS01000014">
    <property type="protein sequence ID" value="SEA99090.1"/>
    <property type="molecule type" value="Genomic_DNA"/>
</dbReference>
<feature type="transmembrane region" description="Helical" evidence="1">
    <location>
        <begin position="358"/>
        <end position="378"/>
    </location>
</feature>
<feature type="transmembrane region" description="Helical" evidence="1">
    <location>
        <begin position="162"/>
        <end position="191"/>
    </location>
</feature>
<dbReference type="AlphaFoldDB" id="A0A1H4FQI8"/>
<feature type="transmembrane region" description="Helical" evidence="1">
    <location>
        <begin position="305"/>
        <end position="324"/>
    </location>
</feature>
<name>A0A1H4FQI8_9GAMM</name>
<reference evidence="2 3" key="1">
    <citation type="submission" date="2016-10" db="EMBL/GenBank/DDBJ databases">
        <authorList>
            <person name="de Groot N.N."/>
        </authorList>
    </citation>
    <scope>NUCLEOTIDE SEQUENCE [LARGE SCALE GENOMIC DNA]</scope>
    <source>
        <strain evidence="2 3">ATCC 29281</strain>
    </source>
</reference>
<dbReference type="Proteomes" id="UP000187280">
    <property type="component" value="Unassembled WGS sequence"/>
</dbReference>
<feature type="transmembrane region" description="Helical" evidence="1">
    <location>
        <begin position="86"/>
        <end position="104"/>
    </location>
</feature>
<proteinExistence type="predicted"/>
<keyword evidence="1" id="KW-1133">Transmembrane helix</keyword>
<evidence type="ECO:0000256" key="1">
    <source>
        <dbReference type="SAM" id="Phobius"/>
    </source>
</evidence>
<keyword evidence="1" id="KW-0812">Transmembrane</keyword>
<organism evidence="2 3">
    <name type="scientific">Lonsdalea quercina</name>
    <dbReference type="NCBI Taxonomy" id="71657"/>
    <lineage>
        <taxon>Bacteria</taxon>
        <taxon>Pseudomonadati</taxon>
        <taxon>Pseudomonadota</taxon>
        <taxon>Gammaproteobacteria</taxon>
        <taxon>Enterobacterales</taxon>
        <taxon>Pectobacteriaceae</taxon>
        <taxon>Lonsdalea</taxon>
    </lineage>
</organism>
<keyword evidence="1" id="KW-0472">Membrane</keyword>
<feature type="transmembrane region" description="Helical" evidence="1">
    <location>
        <begin position="111"/>
        <end position="142"/>
    </location>
</feature>